<feature type="compositionally biased region" description="Basic and acidic residues" evidence="1">
    <location>
        <begin position="106"/>
        <end position="119"/>
    </location>
</feature>
<feature type="region of interest" description="Disordered" evidence="1">
    <location>
        <begin position="349"/>
        <end position="369"/>
    </location>
</feature>
<feature type="region of interest" description="Disordered" evidence="1">
    <location>
        <begin position="386"/>
        <end position="448"/>
    </location>
</feature>
<proteinExistence type="predicted"/>
<organism evidence="2 3">
    <name type="scientific">Leucocoprinus leucothites</name>
    <dbReference type="NCBI Taxonomy" id="201217"/>
    <lineage>
        <taxon>Eukaryota</taxon>
        <taxon>Fungi</taxon>
        <taxon>Dikarya</taxon>
        <taxon>Basidiomycota</taxon>
        <taxon>Agaricomycotina</taxon>
        <taxon>Agaricomycetes</taxon>
        <taxon>Agaricomycetidae</taxon>
        <taxon>Agaricales</taxon>
        <taxon>Agaricineae</taxon>
        <taxon>Agaricaceae</taxon>
        <taxon>Leucocoprinus</taxon>
    </lineage>
</organism>
<feature type="compositionally biased region" description="Low complexity" evidence="1">
    <location>
        <begin position="386"/>
        <end position="416"/>
    </location>
</feature>
<sequence>MLAESLLQHRPSYTSTPFIRVCSQCSVGLGSQHPLSSDLCTRCSMRFKDSYPGNRRPKVIGDGDKSDQVHGARTPALYILNPSGEGASSLANRNMKPLDSPRSTSVHRDEVRMNDKEAEPLGELEYPTESPVEDPPASPRPSPISGAEIPSAFPLYRSRTTQPSLTLARSTHADLSLQTGWYEASSSFNQHDPGCDARQSAHLKVTELLWPPTQPQSPPQFRHNIRTCSTRGCEGLIVPSSTCLRCVKCIKSEWRACRSRLLTPKSPQSSPLSILRTDPLEKGKRKSVSWADQQMERNYSTTDSSNGWMSRIKRVRLKLPEPPLPSPEDDFPMDRPLSRIRVQIKLPIPDKLPSPVSDDSPDELCLLPRPTSTLQYSPLVESLLGDSDLSELTDTSSESSDSDSDGSSTDSGVTETEAPHKLVIRIPARSPSTAASSSRSSSPKAPLLGATTSPYTKCANTECHRYLPPNRLEHLCTWCFLRQSRREEKKLILHLISHELLSGDVVPGARLCTPCQHVMPPRSQYAFNDCCSCRIQGKLKHMKGTRLERNKVAADLADEEEVVIAAMVEENTIHQPLVGRCRNRDCGVVIHGSPECWQCMSRRLKNRTQRGKTRGGFSAPVSDKDTGKLLKGPFETSCSRRGVQRPVNSFILFSTRSFKANFHSSELNLFTPYPEYRCQHELLADFHLRVLGFMEVQNIHSLYLPRDPPGLSVFGFDGQFSVVALDFDLLGRRDAVESAVWKLKGELQRLGTLQFEADKTVSANENGIFTRFLCIHRLYNPFGPPYPDQEPAIMQGELEIAVLLDSSHDFLPGQKTVVRFRLVG</sequence>
<name>A0A8H5FV80_9AGAR</name>
<feature type="compositionally biased region" description="Low complexity" evidence="1">
    <location>
        <begin position="427"/>
        <end position="446"/>
    </location>
</feature>
<keyword evidence="3" id="KW-1185">Reference proteome</keyword>
<dbReference type="EMBL" id="JAACJO010000015">
    <property type="protein sequence ID" value="KAF5349978.1"/>
    <property type="molecule type" value="Genomic_DNA"/>
</dbReference>
<feature type="region of interest" description="Disordered" evidence="1">
    <location>
        <begin position="283"/>
        <end position="305"/>
    </location>
</feature>
<protein>
    <submittedName>
        <fullName evidence="2">Uncharacterized protein</fullName>
    </submittedName>
</protein>
<feature type="region of interest" description="Disordered" evidence="1">
    <location>
        <begin position="79"/>
        <end position="155"/>
    </location>
</feature>
<feature type="compositionally biased region" description="Polar residues" evidence="1">
    <location>
        <begin position="290"/>
        <end position="305"/>
    </location>
</feature>
<dbReference type="OrthoDB" id="3266602at2759"/>
<comment type="caution">
    <text evidence="2">The sequence shown here is derived from an EMBL/GenBank/DDBJ whole genome shotgun (WGS) entry which is preliminary data.</text>
</comment>
<evidence type="ECO:0000313" key="3">
    <source>
        <dbReference type="Proteomes" id="UP000559027"/>
    </source>
</evidence>
<evidence type="ECO:0000256" key="1">
    <source>
        <dbReference type="SAM" id="MobiDB-lite"/>
    </source>
</evidence>
<gene>
    <name evidence="2" type="ORF">D9756_009206</name>
</gene>
<accession>A0A8H5FV80</accession>
<dbReference type="AlphaFoldDB" id="A0A8H5FV80"/>
<reference evidence="2 3" key="1">
    <citation type="journal article" date="2020" name="ISME J.">
        <title>Uncovering the hidden diversity of litter-decomposition mechanisms in mushroom-forming fungi.</title>
        <authorList>
            <person name="Floudas D."/>
            <person name="Bentzer J."/>
            <person name="Ahren D."/>
            <person name="Johansson T."/>
            <person name="Persson P."/>
            <person name="Tunlid A."/>
        </authorList>
    </citation>
    <scope>NUCLEOTIDE SEQUENCE [LARGE SCALE GENOMIC DNA]</scope>
    <source>
        <strain evidence="2 3">CBS 146.42</strain>
    </source>
</reference>
<evidence type="ECO:0000313" key="2">
    <source>
        <dbReference type="EMBL" id="KAF5349978.1"/>
    </source>
</evidence>
<feature type="compositionally biased region" description="Pro residues" evidence="1">
    <location>
        <begin position="133"/>
        <end position="142"/>
    </location>
</feature>
<dbReference type="Proteomes" id="UP000559027">
    <property type="component" value="Unassembled WGS sequence"/>
</dbReference>